<comment type="caution">
    <text evidence="2">Lacks conserved residue(s) required for the propagation of feature annotation.</text>
</comment>
<evidence type="ECO:0000256" key="3">
    <source>
        <dbReference type="SAM" id="MobiDB-lite"/>
    </source>
</evidence>
<dbReference type="Proteomes" id="UP000703269">
    <property type="component" value="Unassembled WGS sequence"/>
</dbReference>
<keyword evidence="5" id="KW-0732">Signal</keyword>
<dbReference type="SUPFAM" id="SSF57184">
    <property type="entry name" value="Growth factor receptor domain"/>
    <property type="match status" value="3"/>
</dbReference>
<dbReference type="InterPro" id="IPR002049">
    <property type="entry name" value="LE_dom"/>
</dbReference>
<dbReference type="PROSITE" id="PS00022">
    <property type="entry name" value="EGF_1"/>
    <property type="match status" value="1"/>
</dbReference>
<evidence type="ECO:0000256" key="2">
    <source>
        <dbReference type="PROSITE-ProRule" id="PRU00076"/>
    </source>
</evidence>
<feature type="region of interest" description="Disordered" evidence="3">
    <location>
        <begin position="777"/>
        <end position="913"/>
    </location>
</feature>
<comment type="caution">
    <text evidence="7">The sequence shown here is derived from an EMBL/GenBank/DDBJ whole genome shotgun (WGS) entry which is preliminary data.</text>
</comment>
<keyword evidence="8" id="KW-1185">Reference proteome</keyword>
<organism evidence="7 8">
    <name type="scientific">Phanerochaete sordida</name>
    <dbReference type="NCBI Taxonomy" id="48140"/>
    <lineage>
        <taxon>Eukaryota</taxon>
        <taxon>Fungi</taxon>
        <taxon>Dikarya</taxon>
        <taxon>Basidiomycota</taxon>
        <taxon>Agaricomycotina</taxon>
        <taxon>Agaricomycetes</taxon>
        <taxon>Polyporales</taxon>
        <taxon>Phanerochaetaceae</taxon>
        <taxon>Phanerochaete</taxon>
    </lineage>
</organism>
<dbReference type="PANTHER" id="PTHR15332">
    <property type="entry name" value="PROPROTEIN CONVERTASE SUBTILISIN_KEXIN TYPE 5-LIKE"/>
    <property type="match status" value="1"/>
</dbReference>
<dbReference type="CDD" id="cd00064">
    <property type="entry name" value="FU"/>
    <property type="match status" value="3"/>
</dbReference>
<protein>
    <recommendedName>
        <fullName evidence="6">EGF-like domain-containing protein</fullName>
    </recommendedName>
</protein>
<proteinExistence type="predicted"/>
<feature type="signal peptide" evidence="5">
    <location>
        <begin position="1"/>
        <end position="19"/>
    </location>
</feature>
<gene>
    <name evidence="7" type="ORF">PsYK624_041600</name>
</gene>
<dbReference type="EMBL" id="BPQB01000008">
    <property type="protein sequence ID" value="GJE88077.1"/>
    <property type="molecule type" value="Genomic_DNA"/>
</dbReference>
<dbReference type="SMART" id="SM00261">
    <property type="entry name" value="FU"/>
    <property type="match status" value="7"/>
</dbReference>
<evidence type="ECO:0000313" key="7">
    <source>
        <dbReference type="EMBL" id="GJE88077.1"/>
    </source>
</evidence>
<keyword evidence="1 2" id="KW-0245">EGF-like domain</keyword>
<feature type="compositionally biased region" description="Low complexity" evidence="3">
    <location>
        <begin position="777"/>
        <end position="790"/>
    </location>
</feature>
<sequence length="913" mass="93961">MILSVLAALPFVLSTSVAAQPTPAVVCVAGQCLQGYTNITTGATLSAQGLPSSIRLLPGQYTSDTSPQLLHVALTSSSASLSMSPGFANGNSTLLSLPLTLALQPGLATYPQANYSGPSTFTALPTNNASRDSTSTAAGSVILASNVWAAVSAGSGSTDRIVLWDSIPDLSQLPSGNALSSISLLDIQSAACSPPCAGAGICSAAGTCTCPQGFSGASCESCATGFFGADCQACPAGCTSCDDGISGSGRCLSPTVSNPPSSCNCLNGVCGSNGQCTCNAGWTTASNGTACAKCADGFFLSSDGNCQACQLGCTQCADGTGDCIACKSGFTQNANDRTKCIAQQSATSTGTVCPDGSFASGANCTQCSPLCSTCNGPSSSDCIVCGAGQYSLNGNCVSADGNGVCQGSSMIADNNKHECDACPAKCTACKIPNFNVASTVNQLQCSGCVPGFVLSQGQCIASCPSGTFLDPKDNVTCTACDSSCGTCAGSSTFCLTCANNQLASGGKCVASCPSNTFSSSGSCVACHPDCATCSGTAFNQCSSCPPDRPVLTNGRCLATCSKSQFFDKTSSSCQSCDSSCSSCSGAGPSNCLACSSSSQVLRGGSCVSTTCQDSNTVVPGMGICLSDLVAVPVPSGTNSAPPLPTISGIDTPVPATPAKSTTTTRPLAWWEILLMALGCAFIFVVILMLWRRRARKQRAKRTKAFASAKQLDRPLGWRGRLVRFGERLFGHRRTRQVPAYAYEPEDVHLAKLRAAEEAQAHESRDMDKLLDAYAYSRAGSSRGPSPLPSLRDYHERPDQHARQRFSAASLQSDSLYSRVTGLPRSGPEPRQPVRTNPRDLLPSRFSDTTASHKSPEPSPPLAPSFDAETSRPPTPAQEYARLVTLNQPEEQRGAYWLQPTNTGGSNSKNPFLR</sequence>
<keyword evidence="4" id="KW-0812">Transmembrane</keyword>
<feature type="compositionally biased region" description="Polar residues" evidence="3">
    <location>
        <begin position="806"/>
        <end position="817"/>
    </location>
</feature>
<dbReference type="Gene3D" id="2.10.25.10">
    <property type="entry name" value="Laminin"/>
    <property type="match status" value="1"/>
</dbReference>
<feature type="chain" id="PRO_5040484177" description="EGF-like domain-containing protein" evidence="5">
    <location>
        <begin position="20"/>
        <end position="913"/>
    </location>
</feature>
<dbReference type="InterPro" id="IPR009030">
    <property type="entry name" value="Growth_fac_rcpt_cys_sf"/>
</dbReference>
<reference evidence="7 8" key="1">
    <citation type="submission" date="2021-08" db="EMBL/GenBank/DDBJ databases">
        <title>Draft Genome Sequence of Phanerochaete sordida strain YK-624.</title>
        <authorList>
            <person name="Mori T."/>
            <person name="Dohra H."/>
            <person name="Suzuki T."/>
            <person name="Kawagishi H."/>
            <person name="Hirai H."/>
        </authorList>
    </citation>
    <scope>NUCLEOTIDE SEQUENCE [LARGE SCALE GENOMIC DNA]</scope>
    <source>
        <strain evidence="7 8">YK-624</strain>
    </source>
</reference>
<evidence type="ECO:0000256" key="5">
    <source>
        <dbReference type="SAM" id="SignalP"/>
    </source>
</evidence>
<feature type="compositionally biased region" description="Basic and acidic residues" evidence="3">
    <location>
        <begin position="791"/>
        <end position="801"/>
    </location>
</feature>
<feature type="compositionally biased region" description="Polar residues" evidence="3">
    <location>
        <begin position="898"/>
        <end position="913"/>
    </location>
</feature>
<evidence type="ECO:0000256" key="1">
    <source>
        <dbReference type="ARBA" id="ARBA00022536"/>
    </source>
</evidence>
<dbReference type="InterPro" id="IPR006212">
    <property type="entry name" value="Furin_repeat"/>
</dbReference>
<name>A0A9P3LBQ5_9APHY</name>
<feature type="transmembrane region" description="Helical" evidence="4">
    <location>
        <begin position="667"/>
        <end position="690"/>
    </location>
</feature>
<feature type="disulfide bond" evidence="2">
    <location>
        <begin position="210"/>
        <end position="219"/>
    </location>
</feature>
<dbReference type="OrthoDB" id="18487at2759"/>
<evidence type="ECO:0000259" key="6">
    <source>
        <dbReference type="PROSITE" id="PS50026"/>
    </source>
</evidence>
<evidence type="ECO:0000313" key="8">
    <source>
        <dbReference type="Proteomes" id="UP000703269"/>
    </source>
</evidence>
<dbReference type="InterPro" id="IPR000742">
    <property type="entry name" value="EGF"/>
</dbReference>
<keyword evidence="4" id="KW-0472">Membrane</keyword>
<dbReference type="AlphaFoldDB" id="A0A9P3LBQ5"/>
<dbReference type="PROSITE" id="PS50026">
    <property type="entry name" value="EGF_3"/>
    <property type="match status" value="1"/>
</dbReference>
<dbReference type="Gene3D" id="2.10.220.10">
    <property type="entry name" value="Hormone Receptor, Insulin-like Growth Factor Receptor 1, Chain A, domain 2"/>
    <property type="match status" value="4"/>
</dbReference>
<feature type="domain" description="EGF-like" evidence="6">
    <location>
        <begin position="188"/>
        <end position="220"/>
    </location>
</feature>
<keyword evidence="2" id="KW-1015">Disulfide bond</keyword>
<feature type="disulfide bond" evidence="2">
    <location>
        <begin position="192"/>
        <end position="202"/>
    </location>
</feature>
<accession>A0A9P3LBQ5</accession>
<dbReference type="SMART" id="SM00181">
    <property type="entry name" value="EGF"/>
    <property type="match status" value="6"/>
</dbReference>
<dbReference type="Pfam" id="PF23106">
    <property type="entry name" value="EGF_Teneurin"/>
    <property type="match status" value="1"/>
</dbReference>
<evidence type="ECO:0000256" key="4">
    <source>
        <dbReference type="SAM" id="Phobius"/>
    </source>
</evidence>
<dbReference type="PANTHER" id="PTHR15332:SF175">
    <property type="entry name" value="PROPROTEIN CONVERTASE SUBTILISIN_KEXIN TYPE 5-LIKE"/>
    <property type="match status" value="1"/>
</dbReference>
<keyword evidence="4" id="KW-1133">Transmembrane helix</keyword>
<dbReference type="PROSITE" id="PS01248">
    <property type="entry name" value="EGF_LAM_1"/>
    <property type="match status" value="1"/>
</dbReference>